<reference evidence="6 7" key="1">
    <citation type="submission" date="2023-07" db="EMBL/GenBank/DDBJ databases">
        <title>Genomic Encyclopedia of Type Strains, Phase IV (KMG-IV): sequencing the most valuable type-strain genomes for metagenomic binning, comparative biology and taxonomic classification.</title>
        <authorList>
            <person name="Goeker M."/>
        </authorList>
    </citation>
    <scope>NUCLEOTIDE SEQUENCE [LARGE SCALE GENOMIC DNA]</scope>
    <source>
        <strain evidence="6 7">DSM 19619</strain>
    </source>
</reference>
<evidence type="ECO:0000313" key="7">
    <source>
        <dbReference type="Proteomes" id="UP001242480"/>
    </source>
</evidence>
<protein>
    <submittedName>
        <fullName evidence="6">Sugar (Pentulose or hexulose) kinase</fullName>
    </submittedName>
</protein>
<comment type="caution">
    <text evidence="6">The sequence shown here is derived from an EMBL/GenBank/DDBJ whole genome shotgun (WGS) entry which is preliminary data.</text>
</comment>
<feature type="domain" description="Carbohydrate kinase FGGY C-terminal" evidence="5">
    <location>
        <begin position="246"/>
        <end position="421"/>
    </location>
</feature>
<dbReference type="InterPro" id="IPR018484">
    <property type="entry name" value="FGGY_N"/>
</dbReference>
<proteinExistence type="inferred from homology"/>
<dbReference type="Gene3D" id="3.30.420.40">
    <property type="match status" value="2"/>
</dbReference>
<dbReference type="Proteomes" id="UP001242480">
    <property type="component" value="Unassembled WGS sequence"/>
</dbReference>
<accession>A0ABU0JNT1</accession>
<evidence type="ECO:0000256" key="2">
    <source>
        <dbReference type="ARBA" id="ARBA00022679"/>
    </source>
</evidence>
<evidence type="ECO:0000256" key="1">
    <source>
        <dbReference type="ARBA" id="ARBA00009156"/>
    </source>
</evidence>
<keyword evidence="2" id="KW-0808">Transferase</keyword>
<gene>
    <name evidence="6" type="ORF">QO011_007986</name>
</gene>
<evidence type="ECO:0000256" key="3">
    <source>
        <dbReference type="ARBA" id="ARBA00022777"/>
    </source>
</evidence>
<dbReference type="EMBL" id="JAUSVX010000028">
    <property type="protein sequence ID" value="MDQ0474944.1"/>
    <property type="molecule type" value="Genomic_DNA"/>
</dbReference>
<keyword evidence="7" id="KW-1185">Reference proteome</keyword>
<organism evidence="6 7">
    <name type="scientific">Labrys wisconsinensis</name>
    <dbReference type="NCBI Taxonomy" id="425677"/>
    <lineage>
        <taxon>Bacteria</taxon>
        <taxon>Pseudomonadati</taxon>
        <taxon>Pseudomonadota</taxon>
        <taxon>Alphaproteobacteria</taxon>
        <taxon>Hyphomicrobiales</taxon>
        <taxon>Xanthobacteraceae</taxon>
        <taxon>Labrys</taxon>
    </lineage>
</organism>
<evidence type="ECO:0000259" key="5">
    <source>
        <dbReference type="Pfam" id="PF21546"/>
    </source>
</evidence>
<dbReference type="RefSeq" id="WP_307285425.1">
    <property type="nucleotide sequence ID" value="NZ_JAUSVX010000028.1"/>
</dbReference>
<keyword evidence="3 6" id="KW-0418">Kinase</keyword>
<dbReference type="GO" id="GO:0016301">
    <property type="term" value="F:kinase activity"/>
    <property type="evidence" value="ECO:0007669"/>
    <property type="project" value="UniProtKB-KW"/>
</dbReference>
<feature type="domain" description="Carbohydrate kinase FGGY N-terminal" evidence="4">
    <location>
        <begin position="5"/>
        <end position="234"/>
    </location>
</feature>
<dbReference type="SUPFAM" id="SSF53067">
    <property type="entry name" value="Actin-like ATPase domain"/>
    <property type="match status" value="2"/>
</dbReference>
<dbReference type="PANTHER" id="PTHR43095">
    <property type="entry name" value="SUGAR KINASE"/>
    <property type="match status" value="1"/>
</dbReference>
<evidence type="ECO:0000313" key="6">
    <source>
        <dbReference type="EMBL" id="MDQ0474944.1"/>
    </source>
</evidence>
<dbReference type="InterPro" id="IPR043129">
    <property type="entry name" value="ATPase_NBD"/>
</dbReference>
<dbReference type="Pfam" id="PF21546">
    <property type="entry name" value="FGGY_C_2"/>
    <property type="match status" value="1"/>
</dbReference>
<name>A0ABU0JNT1_9HYPH</name>
<dbReference type="PANTHER" id="PTHR43095:SF5">
    <property type="entry name" value="XYLULOSE KINASE"/>
    <property type="match status" value="1"/>
</dbReference>
<dbReference type="InterPro" id="IPR050406">
    <property type="entry name" value="FGGY_Carb_Kinase"/>
</dbReference>
<sequence>MTAVAVFDVGKTNVKLTIARPDGALVETISAANPVLAGPPYAHHDVGALEAWLIQGLRSLGARHAIEAVVATGHGSGGVLVDEDGPVLPMVDYEQALPPEIEAAYAGMAGSFRERGSAIMLGASHLARQMLWLESHWPEAFARARAYLAGPQYWAWRLGGVMASEVTSLAAQSHLWCPAEARPSVVAEQRGWLRLMPDLAPAWRCLGRLKPELTAATGLDPAVRIICGIHDSSANFYRYQAAGLTDVTVVSSGTWIAAISDGGAVPDEEGGGRCCNADVLGRPLPGVLAMAGREFAAVKGPGTGGADPAWLERLVATGTLALPTFGSDDGLYPGTAGRGAIEGPLKDEAAARGTLALLYCALIADRCLDGTASATVVLDGSFARDPLYAALIAALRPDRAVRVNLDHYGTATGAALLAGHEARSGPAPLDLATTQPLSLPGLDAYRARWRDRANARRNPD</sequence>
<comment type="similarity">
    <text evidence="1">Belongs to the FGGY kinase family.</text>
</comment>
<dbReference type="Pfam" id="PF00370">
    <property type="entry name" value="FGGY_N"/>
    <property type="match status" value="1"/>
</dbReference>
<evidence type="ECO:0000259" key="4">
    <source>
        <dbReference type="Pfam" id="PF00370"/>
    </source>
</evidence>
<dbReference type="CDD" id="cd07772">
    <property type="entry name" value="ASKHA_NBD_FGGY_NaCK-like"/>
    <property type="match status" value="1"/>
</dbReference>
<dbReference type="InterPro" id="IPR049382">
    <property type="entry name" value="FGGY_C_2"/>
</dbReference>